<proteinExistence type="predicted"/>
<accession>A0A482MSC4</accession>
<name>A0A482MSC4_9CAUD</name>
<sequence>MANDYSNQPLTGRYDRKQITPTSEALMLPVVTEESIKKKANVINDATKSGKQKAAMVCRPVGGTLEIAIATGSKEDADWLSVKMDGVGFITPA</sequence>
<evidence type="ECO:0000313" key="1">
    <source>
        <dbReference type="EMBL" id="QBQ76605.1"/>
    </source>
</evidence>
<gene>
    <name evidence="1" type="ORF">R4596rev_00042</name>
</gene>
<dbReference type="EMBL" id="MK373771">
    <property type="protein sequence ID" value="QBQ76605.1"/>
    <property type="molecule type" value="Genomic_DNA"/>
</dbReference>
<dbReference type="Proteomes" id="UP000306923">
    <property type="component" value="Segment"/>
</dbReference>
<reference evidence="1 2" key="1">
    <citation type="submission" date="2019-01" db="EMBL/GenBank/DDBJ databases">
        <title>Still something new to discover - new insights into E. coli phage diversity and taxonomy.</title>
        <authorList>
            <person name="Korf I.H.E."/>
            <person name="Adriaennsens E."/>
            <person name="Dreiseikelmann B."/>
            <person name="Kropinski A."/>
            <person name="Nimtz M."/>
            <person name="Meier-Kolthoff J.P."/>
            <person name="Rohde M."/>
            <person name="van Raaij M."/>
            <person name="Wittmann J."/>
        </authorList>
    </citation>
    <scope>NUCLEOTIDE SEQUENCE [LARGE SCALE GENOMIC DNA]</scope>
</reference>
<keyword evidence="2" id="KW-1185">Reference proteome</keyword>
<evidence type="ECO:0000313" key="2">
    <source>
        <dbReference type="Proteomes" id="UP000306923"/>
    </source>
</evidence>
<organism evidence="1 2">
    <name type="scientific">Escherichia phage vB_EcoP_R4596</name>
    <dbReference type="NCBI Taxonomy" id="2508204"/>
    <lineage>
        <taxon>Viruses</taxon>
        <taxon>Duplodnaviria</taxon>
        <taxon>Heunggongvirae</taxon>
        <taxon>Uroviricota</taxon>
        <taxon>Caudoviricetes</taxon>
        <taxon>Autographivirales</taxon>
        <taxon>Autosignataviridae</taxon>
        <taxon>Molineuxvirinae</taxon>
        <taxon>Rodentiumvirus</taxon>
        <taxon>Rodentiumvirus R4596</taxon>
    </lineage>
</organism>
<protein>
    <submittedName>
        <fullName evidence="1">Uncharacterized protein</fullName>
    </submittedName>
</protein>